<name>A0ABX8JJH5_9BACT</name>
<proteinExistence type="predicted"/>
<dbReference type="CDD" id="cd03801">
    <property type="entry name" value="GT4_PimA-like"/>
    <property type="match status" value="1"/>
</dbReference>
<dbReference type="PANTHER" id="PTHR46401:SF2">
    <property type="entry name" value="GLYCOSYLTRANSFERASE WBBK-RELATED"/>
    <property type="match status" value="1"/>
</dbReference>
<organism evidence="4 5">
    <name type="scientific">Geomonas diazotrophica</name>
    <dbReference type="NCBI Taxonomy" id="2843197"/>
    <lineage>
        <taxon>Bacteria</taxon>
        <taxon>Pseudomonadati</taxon>
        <taxon>Thermodesulfobacteriota</taxon>
        <taxon>Desulfuromonadia</taxon>
        <taxon>Geobacterales</taxon>
        <taxon>Geobacteraceae</taxon>
        <taxon>Geomonas</taxon>
    </lineage>
</organism>
<evidence type="ECO:0000256" key="1">
    <source>
        <dbReference type="ARBA" id="ARBA00022679"/>
    </source>
</evidence>
<feature type="domain" description="Glycosyl transferase family 1" evidence="2">
    <location>
        <begin position="211"/>
        <end position="366"/>
    </location>
</feature>
<dbReference type="InterPro" id="IPR028098">
    <property type="entry name" value="Glyco_trans_4-like_N"/>
</dbReference>
<dbReference type="PANTHER" id="PTHR46401">
    <property type="entry name" value="GLYCOSYLTRANSFERASE WBBK-RELATED"/>
    <property type="match status" value="1"/>
</dbReference>
<keyword evidence="5" id="KW-1185">Reference proteome</keyword>
<keyword evidence="1" id="KW-0808">Transferase</keyword>
<evidence type="ECO:0000259" key="2">
    <source>
        <dbReference type="Pfam" id="PF00534"/>
    </source>
</evidence>
<dbReference type="Pfam" id="PF00534">
    <property type="entry name" value="Glycos_transf_1"/>
    <property type="match status" value="1"/>
</dbReference>
<feature type="domain" description="Glycosyltransferase subfamily 4-like N-terminal" evidence="3">
    <location>
        <begin position="19"/>
        <end position="181"/>
    </location>
</feature>
<dbReference type="Pfam" id="PF13579">
    <property type="entry name" value="Glyco_trans_4_4"/>
    <property type="match status" value="1"/>
</dbReference>
<evidence type="ECO:0000313" key="5">
    <source>
        <dbReference type="Proteomes" id="UP000683493"/>
    </source>
</evidence>
<evidence type="ECO:0000313" key="4">
    <source>
        <dbReference type="EMBL" id="QWV96822.1"/>
    </source>
</evidence>
<evidence type="ECO:0000259" key="3">
    <source>
        <dbReference type="Pfam" id="PF13579"/>
    </source>
</evidence>
<dbReference type="EMBL" id="CP076724">
    <property type="protein sequence ID" value="QWV96822.1"/>
    <property type="molecule type" value="Genomic_DNA"/>
</dbReference>
<dbReference type="InterPro" id="IPR001296">
    <property type="entry name" value="Glyco_trans_1"/>
</dbReference>
<dbReference type="Proteomes" id="UP000683493">
    <property type="component" value="Chromosome"/>
</dbReference>
<reference evidence="4 5" key="1">
    <citation type="submission" date="2021-06" db="EMBL/GenBank/DDBJ databases">
        <title>Gemonas diversity in paddy soil.</title>
        <authorList>
            <person name="Liu G."/>
        </authorList>
    </citation>
    <scope>NUCLEOTIDE SEQUENCE [LARGE SCALE GENOMIC DNA]</scope>
    <source>
        <strain evidence="4 5">RG29</strain>
    </source>
</reference>
<protein>
    <submittedName>
        <fullName evidence="4">Glycosyltransferase family 4 protein</fullName>
    </submittedName>
</protein>
<gene>
    <name evidence="4" type="ORF">KP005_15925</name>
</gene>
<sequence>MRIGFVTTEYVTEEQNYDGGLSNYLSRISLALKSKGHEPVIVVASSSNGSFRHNEVEVNRVKALCYSKRLMKILQIFPGLDWKVVSWQLNRRIRRLHQEQPFDVVQYASVGATILSRHQDIPSVARISGNQKLWDIAYEDAPSRKKSAYQDLEIAGLGRADSLYGPSRVIADYLKANHGFDVQIIESPFVQECSAFNTDVYSNIRSRVAGDYLLFFGSLGLAKGVKTIADMAHDLLEKYPKLSMVFVGKDMGYNGQPIMSYVLERAGEHADRIVWHDRVKHEQLYPVIEGAKLVLLPSRIDNFPNCCVEAMAFKKVVIGTKGASFEQLIDDGISGLLSIPDDPQSLLAVVTKALDMPEQELQEIGERSSRRAMELSPEKIVEQLLAYYKDVIERTKAKEIKAGRVQ</sequence>
<accession>A0ABX8JJH5</accession>